<dbReference type="InterPro" id="IPR014752">
    <property type="entry name" value="Arrestin-like_C"/>
</dbReference>
<accession>A0A1B0C3L6</accession>
<dbReference type="VEuPathDB" id="VectorBase:GPPI048187"/>
<dbReference type="AlphaFoldDB" id="A0A1B0C3L6"/>
<dbReference type="SUPFAM" id="SSF81296">
    <property type="entry name" value="E set domains"/>
    <property type="match status" value="1"/>
</dbReference>
<dbReference type="Gene3D" id="2.60.40.640">
    <property type="match status" value="1"/>
</dbReference>
<proteinExistence type="predicted"/>
<keyword evidence="3" id="KW-1185">Reference proteome</keyword>
<dbReference type="EMBL" id="JXJN01025021">
    <property type="status" value="NOT_ANNOTATED_CDS"/>
    <property type="molecule type" value="Genomic_DNA"/>
</dbReference>
<dbReference type="PANTHER" id="PTHR11188">
    <property type="entry name" value="ARRESTIN DOMAIN CONTAINING PROTEIN"/>
    <property type="match status" value="1"/>
</dbReference>
<dbReference type="SMART" id="SM01017">
    <property type="entry name" value="Arrestin_C"/>
    <property type="match status" value="1"/>
</dbReference>
<sequence length="239" mass="26705">MEVKVPYASYTSGQKVHFNIILSNQSDVHCSDVKVRLMKKEVYTSHSPEIKTKDSEIKIVDNHCGEVLKRNKAEFNEYLQIPSTIPTLIGNCNIIKVHYTLKFIAKVPRIHRDLIIEFSFTIGISPVYASTMANEPVTSQPTNNFSRAVVSPTYEEDVRSEQFENNSFKPRYPVFLNDTTNTLVATALSPSSTAPASTLALQTKHDPATKGHVEQPQLEVLGFSLPAGYETTSTNIGWK</sequence>
<dbReference type="EnsemblMetazoa" id="GPPI048187-RA">
    <property type="protein sequence ID" value="GPPI048187-PA"/>
    <property type="gene ID" value="GPPI048187"/>
</dbReference>
<dbReference type="GO" id="GO:0005737">
    <property type="term" value="C:cytoplasm"/>
    <property type="evidence" value="ECO:0007669"/>
    <property type="project" value="TreeGrafter"/>
</dbReference>
<evidence type="ECO:0000313" key="3">
    <source>
        <dbReference type="Proteomes" id="UP000092460"/>
    </source>
</evidence>
<reference evidence="3" key="1">
    <citation type="submission" date="2015-01" db="EMBL/GenBank/DDBJ databases">
        <authorList>
            <person name="Aksoy S."/>
            <person name="Warren W."/>
            <person name="Wilson R.K."/>
        </authorList>
    </citation>
    <scope>NUCLEOTIDE SEQUENCE [LARGE SCALE GENOMIC DNA]</scope>
    <source>
        <strain evidence="3">IAEA</strain>
    </source>
</reference>
<dbReference type="Pfam" id="PF02752">
    <property type="entry name" value="Arrestin_C"/>
    <property type="match status" value="1"/>
</dbReference>
<evidence type="ECO:0000259" key="1">
    <source>
        <dbReference type="SMART" id="SM01017"/>
    </source>
</evidence>
<dbReference type="PANTHER" id="PTHR11188:SF167">
    <property type="entry name" value="ARRESTIN C-TERMINAL-LIKE DOMAIN-CONTAINING PROTEIN-RELATED"/>
    <property type="match status" value="1"/>
</dbReference>
<dbReference type="InterPro" id="IPR014756">
    <property type="entry name" value="Ig_E-set"/>
</dbReference>
<name>A0A1B0C3L6_9MUSC</name>
<evidence type="ECO:0000313" key="2">
    <source>
        <dbReference type="EnsemblMetazoa" id="GPPI048187-PA"/>
    </source>
</evidence>
<dbReference type="GO" id="GO:0015031">
    <property type="term" value="P:protein transport"/>
    <property type="evidence" value="ECO:0007669"/>
    <property type="project" value="TreeGrafter"/>
</dbReference>
<organism evidence="2 3">
    <name type="scientific">Glossina palpalis gambiensis</name>
    <dbReference type="NCBI Taxonomy" id="67801"/>
    <lineage>
        <taxon>Eukaryota</taxon>
        <taxon>Metazoa</taxon>
        <taxon>Ecdysozoa</taxon>
        <taxon>Arthropoda</taxon>
        <taxon>Hexapoda</taxon>
        <taxon>Insecta</taxon>
        <taxon>Pterygota</taxon>
        <taxon>Neoptera</taxon>
        <taxon>Endopterygota</taxon>
        <taxon>Diptera</taxon>
        <taxon>Brachycera</taxon>
        <taxon>Muscomorpha</taxon>
        <taxon>Hippoboscoidea</taxon>
        <taxon>Glossinidae</taxon>
        <taxon>Glossina</taxon>
    </lineage>
</organism>
<dbReference type="InterPro" id="IPR050357">
    <property type="entry name" value="Arrestin_domain-protein"/>
</dbReference>
<reference evidence="2" key="2">
    <citation type="submission" date="2020-05" db="UniProtKB">
        <authorList>
            <consortium name="EnsemblMetazoa"/>
        </authorList>
    </citation>
    <scope>IDENTIFICATION</scope>
    <source>
        <strain evidence="2">IAEA</strain>
    </source>
</reference>
<dbReference type="STRING" id="67801.A0A1B0C3L6"/>
<protein>
    <recommendedName>
        <fullName evidence="1">Arrestin C-terminal-like domain-containing protein</fullName>
    </recommendedName>
</protein>
<dbReference type="InterPro" id="IPR011022">
    <property type="entry name" value="Arrestin_C-like"/>
</dbReference>
<dbReference type="Proteomes" id="UP000092460">
    <property type="component" value="Unassembled WGS sequence"/>
</dbReference>
<feature type="domain" description="Arrestin C-terminal-like" evidence="1">
    <location>
        <begin position="1"/>
        <end position="127"/>
    </location>
</feature>